<reference evidence="1" key="1">
    <citation type="submission" date="2023-05" db="EMBL/GenBank/DDBJ databases">
        <title>Nepenthes gracilis genome sequencing.</title>
        <authorList>
            <person name="Fukushima K."/>
        </authorList>
    </citation>
    <scope>NUCLEOTIDE SEQUENCE</scope>
    <source>
        <strain evidence="1">SING2019-196</strain>
    </source>
</reference>
<organism evidence="1 2">
    <name type="scientific">Nepenthes gracilis</name>
    <name type="common">Slender pitcher plant</name>
    <dbReference type="NCBI Taxonomy" id="150966"/>
    <lineage>
        <taxon>Eukaryota</taxon>
        <taxon>Viridiplantae</taxon>
        <taxon>Streptophyta</taxon>
        <taxon>Embryophyta</taxon>
        <taxon>Tracheophyta</taxon>
        <taxon>Spermatophyta</taxon>
        <taxon>Magnoliopsida</taxon>
        <taxon>eudicotyledons</taxon>
        <taxon>Gunneridae</taxon>
        <taxon>Pentapetalae</taxon>
        <taxon>Caryophyllales</taxon>
        <taxon>Nepenthaceae</taxon>
        <taxon>Nepenthes</taxon>
    </lineage>
</organism>
<dbReference type="Proteomes" id="UP001279734">
    <property type="component" value="Unassembled WGS sequence"/>
</dbReference>
<evidence type="ECO:0000313" key="2">
    <source>
        <dbReference type="Proteomes" id="UP001279734"/>
    </source>
</evidence>
<dbReference type="AlphaFoldDB" id="A0AAD3XIS4"/>
<keyword evidence="2" id="KW-1185">Reference proteome</keyword>
<proteinExistence type="predicted"/>
<name>A0AAD3XIS4_NEPGR</name>
<dbReference type="EMBL" id="BSYO01000006">
    <property type="protein sequence ID" value="GMH06103.1"/>
    <property type="molecule type" value="Genomic_DNA"/>
</dbReference>
<evidence type="ECO:0000313" key="1">
    <source>
        <dbReference type="EMBL" id="GMH06103.1"/>
    </source>
</evidence>
<gene>
    <name evidence="1" type="ORF">Nepgr_007943</name>
</gene>
<sequence>MLILDWYGDGASFSWYTGCICTALEALAAQKLGQMSVNCLMWWAPSSAEGWLQHVPSSSAGLILYSWDPHLPPSSGLVRDSIMVVELLCLGEVAVATLADSLLVVERDFPWSCWFFHMDCNLILG</sequence>
<comment type="caution">
    <text evidence="1">The sequence shown here is derived from an EMBL/GenBank/DDBJ whole genome shotgun (WGS) entry which is preliminary data.</text>
</comment>
<accession>A0AAD3XIS4</accession>
<protein>
    <submittedName>
        <fullName evidence="1">Uncharacterized protein</fullName>
    </submittedName>
</protein>